<protein>
    <submittedName>
        <fullName evidence="3">Uncharacterized protein</fullName>
    </submittedName>
</protein>
<dbReference type="Proteomes" id="UP000887575">
    <property type="component" value="Unassembled WGS sequence"/>
</dbReference>
<evidence type="ECO:0000313" key="2">
    <source>
        <dbReference type="Proteomes" id="UP000887575"/>
    </source>
</evidence>
<dbReference type="WBParaSite" id="MBELARI_LOCUS15649">
    <property type="protein sequence ID" value="MBELARI_LOCUS15649"/>
    <property type="gene ID" value="MBELARI_LOCUS15649"/>
</dbReference>
<proteinExistence type="predicted"/>
<keyword evidence="1" id="KW-0472">Membrane</keyword>
<keyword evidence="1" id="KW-1133">Transmembrane helix</keyword>
<feature type="transmembrane region" description="Helical" evidence="1">
    <location>
        <begin position="143"/>
        <end position="169"/>
    </location>
</feature>
<dbReference type="PANTHER" id="PTHR34851">
    <property type="entry name" value="PROTEIN CBG05235-RELATED"/>
    <property type="match status" value="1"/>
</dbReference>
<keyword evidence="2" id="KW-1185">Reference proteome</keyword>
<feature type="transmembrane region" description="Helical" evidence="1">
    <location>
        <begin position="41"/>
        <end position="59"/>
    </location>
</feature>
<reference evidence="3" key="1">
    <citation type="submission" date="2024-02" db="UniProtKB">
        <authorList>
            <consortium name="WormBaseParasite"/>
        </authorList>
    </citation>
    <scope>IDENTIFICATION</scope>
</reference>
<feature type="transmembrane region" description="Helical" evidence="1">
    <location>
        <begin position="68"/>
        <end position="86"/>
    </location>
</feature>
<dbReference type="AlphaFoldDB" id="A0AAF3J4H6"/>
<name>A0AAF3J4H6_9BILA</name>
<evidence type="ECO:0000313" key="3">
    <source>
        <dbReference type="WBParaSite" id="MBELARI_LOCUS15649"/>
    </source>
</evidence>
<sequence length="190" mass="22141">MSATGGPMWVWRPNKIIESEPQSEDYRCCCGGFSTERCFTVVILLNLVSLGVLFIDLFIGNNKAAPGNWVDVFLQVLVVVLAVLAINTKRPFYMQIFWIFQLINRVFTIILHILVMIALALLYSKMPETEEKKHDKEHILHILIAYSLFFFCFALPVSIWMITFVYSYYCYIRDLQLWNEQQDDRAPLTV</sequence>
<accession>A0AAF3J4H6</accession>
<evidence type="ECO:0000256" key="1">
    <source>
        <dbReference type="SAM" id="Phobius"/>
    </source>
</evidence>
<dbReference type="PANTHER" id="PTHR34851:SF5">
    <property type="entry name" value="MARVEL DOMAIN-CONTAINING PROTEIN"/>
    <property type="match status" value="1"/>
</dbReference>
<keyword evidence="1" id="KW-0812">Transmembrane</keyword>
<organism evidence="2 3">
    <name type="scientific">Mesorhabditis belari</name>
    <dbReference type="NCBI Taxonomy" id="2138241"/>
    <lineage>
        <taxon>Eukaryota</taxon>
        <taxon>Metazoa</taxon>
        <taxon>Ecdysozoa</taxon>
        <taxon>Nematoda</taxon>
        <taxon>Chromadorea</taxon>
        <taxon>Rhabditida</taxon>
        <taxon>Rhabditina</taxon>
        <taxon>Rhabditomorpha</taxon>
        <taxon>Rhabditoidea</taxon>
        <taxon>Rhabditidae</taxon>
        <taxon>Mesorhabditinae</taxon>
        <taxon>Mesorhabditis</taxon>
    </lineage>
</organism>
<feature type="transmembrane region" description="Helical" evidence="1">
    <location>
        <begin position="98"/>
        <end position="122"/>
    </location>
</feature>